<organism evidence="1">
    <name type="scientific">Manihot esculenta</name>
    <name type="common">Cassava</name>
    <name type="synonym">Jatropha manihot</name>
    <dbReference type="NCBI Taxonomy" id="3983"/>
    <lineage>
        <taxon>Eukaryota</taxon>
        <taxon>Viridiplantae</taxon>
        <taxon>Streptophyta</taxon>
        <taxon>Embryophyta</taxon>
        <taxon>Tracheophyta</taxon>
        <taxon>Spermatophyta</taxon>
        <taxon>Magnoliopsida</taxon>
        <taxon>eudicotyledons</taxon>
        <taxon>Gunneridae</taxon>
        <taxon>Pentapetalae</taxon>
        <taxon>rosids</taxon>
        <taxon>fabids</taxon>
        <taxon>Malpighiales</taxon>
        <taxon>Euphorbiaceae</taxon>
        <taxon>Crotonoideae</taxon>
        <taxon>Manihoteae</taxon>
        <taxon>Manihot</taxon>
    </lineage>
</organism>
<protein>
    <submittedName>
        <fullName evidence="1">Uncharacterized protein</fullName>
    </submittedName>
</protein>
<name>A0A2C9W0Q1_MANES</name>
<gene>
    <name evidence="1" type="ORF">MANES_04G039100</name>
</gene>
<reference evidence="1" key="1">
    <citation type="submission" date="2016-02" db="EMBL/GenBank/DDBJ databases">
        <title>WGS assembly of Manihot esculenta.</title>
        <authorList>
            <person name="Bredeson J.V."/>
            <person name="Prochnik S.E."/>
            <person name="Lyons J.B."/>
            <person name="Schmutz J."/>
            <person name="Grimwood J."/>
            <person name="Vrebalov J."/>
            <person name="Bart R.S."/>
            <person name="Amuge T."/>
            <person name="Ferguson M.E."/>
            <person name="Green R."/>
            <person name="Putnam N."/>
            <person name="Stites J."/>
            <person name="Rounsley S."/>
            <person name="Rokhsar D.S."/>
        </authorList>
    </citation>
    <scope>NUCLEOTIDE SEQUENCE [LARGE SCALE GENOMIC DNA]</scope>
    <source>
        <tissue evidence="1">Leaf</tissue>
    </source>
</reference>
<evidence type="ECO:0000313" key="1">
    <source>
        <dbReference type="EMBL" id="OAY51862.1"/>
    </source>
</evidence>
<proteinExistence type="predicted"/>
<sequence length="87" mass="9873">MSMALGCVMIQKDQTILRLLRVYGFTDSHIFKIVKLQTQVLSTHPEKAHLPQNSHFKASVTHNLSRACSFATKPMPTQRSKKPYSIC</sequence>
<dbReference type="AlphaFoldDB" id="A0A2C9W0Q1"/>
<accession>A0A2C9W0Q1</accession>
<dbReference type="EMBL" id="CM004390">
    <property type="protein sequence ID" value="OAY51862.1"/>
    <property type="molecule type" value="Genomic_DNA"/>
</dbReference>